<feature type="transmembrane region" description="Helical" evidence="3">
    <location>
        <begin position="228"/>
        <end position="251"/>
    </location>
</feature>
<dbReference type="InterPro" id="IPR050879">
    <property type="entry name" value="Acyltransferase_3"/>
</dbReference>
<evidence type="ECO:0000313" key="6">
    <source>
        <dbReference type="Proteomes" id="UP000367750"/>
    </source>
</evidence>
<feature type="transmembrane region" description="Helical" evidence="3">
    <location>
        <begin position="85"/>
        <end position="104"/>
    </location>
</feature>
<keyword evidence="3" id="KW-0812">Transmembrane</keyword>
<evidence type="ECO:0000256" key="1">
    <source>
        <dbReference type="ARBA" id="ARBA00004370"/>
    </source>
</evidence>
<feature type="transmembrane region" description="Helical" evidence="3">
    <location>
        <begin position="307"/>
        <end position="324"/>
    </location>
</feature>
<dbReference type="OrthoDB" id="290051at2"/>
<evidence type="ECO:0000313" key="5">
    <source>
        <dbReference type="EMBL" id="KAA8999753.1"/>
    </source>
</evidence>
<keyword evidence="3" id="KW-0472">Membrane</keyword>
<accession>A0A5J5G082</accession>
<dbReference type="GO" id="GO:0016747">
    <property type="term" value="F:acyltransferase activity, transferring groups other than amino-acyl groups"/>
    <property type="evidence" value="ECO:0007669"/>
    <property type="project" value="InterPro"/>
</dbReference>
<comment type="subcellular location">
    <subcellularLocation>
        <location evidence="1">Membrane</location>
    </subcellularLocation>
</comment>
<reference evidence="5 6" key="1">
    <citation type="submission" date="2019-09" db="EMBL/GenBank/DDBJ databases">
        <title>Bacillus ochoae sp. nov., Paenibacillus whitsoniae sp. nov., Paenibacillus spiritus sp. nov. Isolated from the Mars Exploration Rover during spacecraft assembly.</title>
        <authorList>
            <person name="Seuylemezian A."/>
            <person name="Vaishampayan P."/>
        </authorList>
    </citation>
    <scope>NUCLEOTIDE SEQUENCE [LARGE SCALE GENOMIC DNA]</scope>
    <source>
        <strain evidence="5 6">MER_111</strain>
    </source>
</reference>
<comment type="caution">
    <text evidence="5">The sequence shown here is derived from an EMBL/GenBank/DDBJ whole genome shotgun (WGS) entry which is preliminary data.</text>
</comment>
<dbReference type="EMBL" id="VYKK01000022">
    <property type="protein sequence ID" value="KAA8999753.1"/>
    <property type="molecule type" value="Genomic_DNA"/>
</dbReference>
<proteinExistence type="inferred from homology"/>
<dbReference type="Pfam" id="PF01757">
    <property type="entry name" value="Acyl_transf_3"/>
    <property type="match status" value="1"/>
</dbReference>
<dbReference type="GO" id="GO:0016020">
    <property type="term" value="C:membrane"/>
    <property type="evidence" value="ECO:0007669"/>
    <property type="project" value="TreeGrafter"/>
</dbReference>
<feature type="transmembrane region" description="Helical" evidence="3">
    <location>
        <begin position="43"/>
        <end position="64"/>
    </location>
</feature>
<evidence type="ECO:0000256" key="2">
    <source>
        <dbReference type="ARBA" id="ARBA00007400"/>
    </source>
</evidence>
<name>A0A5J5G082_9BACL</name>
<keyword evidence="5" id="KW-0808">Transferase</keyword>
<feature type="transmembrane region" description="Helical" evidence="3">
    <location>
        <begin position="172"/>
        <end position="192"/>
    </location>
</feature>
<dbReference type="GO" id="GO:0009103">
    <property type="term" value="P:lipopolysaccharide biosynthetic process"/>
    <property type="evidence" value="ECO:0007669"/>
    <property type="project" value="TreeGrafter"/>
</dbReference>
<sequence>MKLRRLHQLDSVRGLASLSVLLHHLWLSAPLLPLLFVYSPVRIALGGHQAVLFFFILSGFVLALPFLADQGPSYLSYLLKRVCRIYIPYVISLTVALLLAYRLSGHSPAFNGSFFQAFWQSGFAPGLILEHLSLVADFNTYAYNTVFWSLVHEMRISLIFPLLMLTVARRRIGFNLLLCLVLAFLGSLGDLLPLGTGQGYHTSYSDTVYFASFFIIGALAAKHRSLLIALYLGVTTRTRWLAFGAAVLLYGYSKYGADKLGGPAGRLLEDGGTTLAILVFLVMALTSEKTIRVLNGSVLSFLGRISYSLYLYHFILILTLAYALREPLPGPLYALIAVLGSIALAAAAYYTIEIPSIRLGRMVGRRLTRAEGGETPPLRRAG</sequence>
<dbReference type="PANTHER" id="PTHR23028:SF53">
    <property type="entry name" value="ACYL_TRANSF_3 DOMAIN-CONTAINING PROTEIN"/>
    <property type="match status" value="1"/>
</dbReference>
<comment type="similarity">
    <text evidence="2">Belongs to the acyltransferase 3 family.</text>
</comment>
<dbReference type="AlphaFoldDB" id="A0A5J5G082"/>
<feature type="transmembrane region" description="Helical" evidence="3">
    <location>
        <begin position="12"/>
        <end position="37"/>
    </location>
</feature>
<dbReference type="Proteomes" id="UP000367750">
    <property type="component" value="Unassembled WGS sequence"/>
</dbReference>
<dbReference type="PANTHER" id="PTHR23028">
    <property type="entry name" value="ACETYLTRANSFERASE"/>
    <property type="match status" value="1"/>
</dbReference>
<dbReference type="InterPro" id="IPR002656">
    <property type="entry name" value="Acyl_transf_3_dom"/>
</dbReference>
<protein>
    <submittedName>
        <fullName evidence="5">Acyltransferase</fullName>
    </submittedName>
</protein>
<organism evidence="5 6">
    <name type="scientific">Paenibacillus spiritus</name>
    <dbReference type="NCBI Taxonomy" id="2496557"/>
    <lineage>
        <taxon>Bacteria</taxon>
        <taxon>Bacillati</taxon>
        <taxon>Bacillota</taxon>
        <taxon>Bacilli</taxon>
        <taxon>Bacillales</taxon>
        <taxon>Paenibacillaceae</taxon>
        <taxon>Paenibacillus</taxon>
    </lineage>
</organism>
<evidence type="ECO:0000256" key="3">
    <source>
        <dbReference type="SAM" id="Phobius"/>
    </source>
</evidence>
<feature type="transmembrane region" description="Helical" evidence="3">
    <location>
        <begin position="330"/>
        <end position="352"/>
    </location>
</feature>
<keyword evidence="6" id="KW-1185">Reference proteome</keyword>
<keyword evidence="5" id="KW-0012">Acyltransferase</keyword>
<keyword evidence="3" id="KW-1133">Transmembrane helix</keyword>
<gene>
    <name evidence="5" type="ORF">F4V43_15630</name>
</gene>
<evidence type="ECO:0000259" key="4">
    <source>
        <dbReference type="Pfam" id="PF01757"/>
    </source>
</evidence>
<feature type="transmembrane region" description="Helical" evidence="3">
    <location>
        <begin position="271"/>
        <end position="287"/>
    </location>
</feature>
<feature type="domain" description="Acyltransferase 3" evidence="4">
    <location>
        <begin position="7"/>
        <end position="349"/>
    </location>
</feature>